<reference evidence="3" key="1">
    <citation type="submission" date="2023-07" db="EMBL/GenBank/DDBJ databases">
        <title>Genome sequencing of Purple Non-Sulfur Bacteria from various extreme environments.</title>
        <authorList>
            <person name="Mayer M."/>
        </authorList>
    </citation>
    <scope>NUCLEOTIDE SEQUENCE [LARGE SCALE GENOMIC DNA]</scope>
    <source>
        <strain evidence="3">DSM 17935</strain>
    </source>
</reference>
<name>A0ABT3HDT1_9HYPH</name>
<feature type="region of interest" description="Disordered" evidence="1">
    <location>
        <begin position="198"/>
        <end position="219"/>
    </location>
</feature>
<gene>
    <name evidence="2" type="ORF">M2319_002904</name>
</gene>
<organism evidence="2 3">
    <name type="scientific">Rhodobium gokarnense</name>
    <dbReference type="NCBI Taxonomy" id="364296"/>
    <lineage>
        <taxon>Bacteria</taxon>
        <taxon>Pseudomonadati</taxon>
        <taxon>Pseudomonadota</taxon>
        <taxon>Alphaproteobacteria</taxon>
        <taxon>Hyphomicrobiales</taxon>
        <taxon>Rhodobiaceae</taxon>
        <taxon>Rhodobium</taxon>
    </lineage>
</organism>
<comment type="caution">
    <text evidence="2">The sequence shown here is derived from an EMBL/GenBank/DDBJ whole genome shotgun (WGS) entry which is preliminary data.</text>
</comment>
<dbReference type="Proteomes" id="UP001209755">
    <property type="component" value="Unassembled WGS sequence"/>
</dbReference>
<dbReference type="RefSeq" id="WP_264602177.1">
    <property type="nucleotide sequence ID" value="NZ_JAOQNS010000008.1"/>
</dbReference>
<protein>
    <submittedName>
        <fullName evidence="2">Uncharacterized protein</fullName>
    </submittedName>
</protein>
<evidence type="ECO:0000313" key="3">
    <source>
        <dbReference type="Proteomes" id="UP001209755"/>
    </source>
</evidence>
<keyword evidence="3" id="KW-1185">Reference proteome</keyword>
<accession>A0ABT3HDT1</accession>
<evidence type="ECO:0000313" key="2">
    <source>
        <dbReference type="EMBL" id="MCW2308558.1"/>
    </source>
</evidence>
<dbReference type="EMBL" id="JAOQNS010000008">
    <property type="protein sequence ID" value="MCW2308558.1"/>
    <property type="molecule type" value="Genomic_DNA"/>
</dbReference>
<evidence type="ECO:0000256" key="1">
    <source>
        <dbReference type="SAM" id="MobiDB-lite"/>
    </source>
</evidence>
<proteinExistence type="predicted"/>
<sequence length="219" mass="25464">MLSDEFLAELPDDPAQAFILLEKEFRNELILQNRSVNLVDRRLKNYYITSIMTSLNTLELKGSLRYINPDSNIEYHIQNFDDFLSSVGALLLHLKIKRRGNKKYSVQIDIETRSEIINYVSKIKTLIRDSKIEENKKDAIFKKIHNLEIEIERVRTRYEVVADFMLATASLGGEIGEKLEPLRKWVDSIARLIGNAKKEEQKQLTSPDEIKQIEPPKEC</sequence>